<evidence type="ECO:0000313" key="1">
    <source>
        <dbReference type="EMBL" id="MBC3872917.1"/>
    </source>
</evidence>
<accession>A0ABR6Y9L8</accession>
<organism evidence="1 2">
    <name type="scientific">Undibacterium flavidum</name>
    <dbReference type="NCBI Taxonomy" id="2762297"/>
    <lineage>
        <taxon>Bacteria</taxon>
        <taxon>Pseudomonadati</taxon>
        <taxon>Pseudomonadota</taxon>
        <taxon>Betaproteobacteria</taxon>
        <taxon>Burkholderiales</taxon>
        <taxon>Oxalobacteraceae</taxon>
        <taxon>Undibacterium</taxon>
    </lineage>
</organism>
<comment type="caution">
    <text evidence="1">The sequence shown here is derived from an EMBL/GenBank/DDBJ whole genome shotgun (WGS) entry which is preliminary data.</text>
</comment>
<evidence type="ECO:0000313" key="2">
    <source>
        <dbReference type="Proteomes" id="UP000624279"/>
    </source>
</evidence>
<name>A0ABR6Y9L8_9BURK</name>
<dbReference type="RefSeq" id="WP_186940949.1">
    <property type="nucleotide sequence ID" value="NZ_JACOGA010000003.1"/>
</dbReference>
<reference evidence="1 2" key="1">
    <citation type="submission" date="2020-08" db="EMBL/GenBank/DDBJ databases">
        <title>Novel species isolated from subtropical streams in China.</title>
        <authorList>
            <person name="Lu H."/>
        </authorList>
    </citation>
    <scope>NUCLEOTIDE SEQUENCE [LARGE SCALE GENOMIC DNA]</scope>
    <source>
        <strain evidence="1 2">LX15W</strain>
    </source>
</reference>
<dbReference type="EMBL" id="JACOGA010000003">
    <property type="protein sequence ID" value="MBC3872917.1"/>
    <property type="molecule type" value="Genomic_DNA"/>
</dbReference>
<dbReference type="Proteomes" id="UP000624279">
    <property type="component" value="Unassembled WGS sequence"/>
</dbReference>
<sequence>MNQINLVISALEKFELEDEDTNICNLYEILEGFKSHPDRELAIDAIFSFLEKYPEELFGSPGPLVHALESTPEYQNKLSASLKRQPTEATVHMVNRILNSEIPASQRNFWLLELEHVKSNIKCPDFVAESAREFLEYQRNNGNA</sequence>
<gene>
    <name evidence="1" type="ORF">H8K55_04890</name>
</gene>
<keyword evidence="2" id="KW-1185">Reference proteome</keyword>
<evidence type="ECO:0008006" key="3">
    <source>
        <dbReference type="Google" id="ProtNLM"/>
    </source>
</evidence>
<protein>
    <recommendedName>
        <fullName evidence="3">Immunity protein 30 of polymorphic toxin system</fullName>
    </recommendedName>
</protein>
<proteinExistence type="predicted"/>